<reference evidence="3" key="1">
    <citation type="submission" date="2016-10" db="EMBL/GenBank/DDBJ databases">
        <authorList>
            <person name="Varghese N."/>
            <person name="Submissions S."/>
        </authorList>
    </citation>
    <scope>NUCLEOTIDE SEQUENCE [LARGE SCALE GENOMIC DNA]</scope>
    <source>
        <strain evidence="3">CGMCC 1.10119</strain>
    </source>
</reference>
<evidence type="ECO:0000313" key="2">
    <source>
        <dbReference type="EMBL" id="SDN24279.1"/>
    </source>
</evidence>
<dbReference type="InterPro" id="IPR006680">
    <property type="entry name" value="Amidohydro-rel"/>
</dbReference>
<feature type="domain" description="Amidohydrolase-related" evidence="1">
    <location>
        <begin position="102"/>
        <end position="318"/>
    </location>
</feature>
<keyword evidence="3" id="KW-1185">Reference proteome</keyword>
<evidence type="ECO:0000313" key="3">
    <source>
        <dbReference type="Proteomes" id="UP000199451"/>
    </source>
</evidence>
<dbReference type="InterPro" id="IPR032466">
    <property type="entry name" value="Metal_Hydrolase"/>
</dbReference>
<dbReference type="OrthoDB" id="34429at2157"/>
<evidence type="ECO:0000259" key="1">
    <source>
        <dbReference type="Pfam" id="PF04909"/>
    </source>
</evidence>
<name>A0A1G9ZS91_9EURY</name>
<protein>
    <recommendedName>
        <fullName evidence="1">Amidohydrolase-related domain-containing protein</fullName>
    </recommendedName>
</protein>
<dbReference type="STRING" id="660521.SAMN04487949_3743"/>
<dbReference type="EMBL" id="FNHL01000008">
    <property type="protein sequence ID" value="SDN24279.1"/>
    <property type="molecule type" value="Genomic_DNA"/>
</dbReference>
<accession>A0A1G9ZS91</accession>
<dbReference type="PANTHER" id="PTHR42889:SF1">
    <property type="entry name" value="BLR3681 PROTEIN"/>
    <property type="match status" value="1"/>
</dbReference>
<dbReference type="Pfam" id="PF04909">
    <property type="entry name" value="Amidohydro_2"/>
    <property type="match status" value="1"/>
</dbReference>
<dbReference type="GO" id="GO:0016787">
    <property type="term" value="F:hydrolase activity"/>
    <property type="evidence" value="ECO:0007669"/>
    <property type="project" value="InterPro"/>
</dbReference>
<dbReference type="PANTHER" id="PTHR42889">
    <property type="entry name" value="BLR3681 PROTEIN"/>
    <property type="match status" value="1"/>
</dbReference>
<dbReference type="Proteomes" id="UP000199451">
    <property type="component" value="Unassembled WGS sequence"/>
</dbReference>
<dbReference type="Gene3D" id="3.20.20.140">
    <property type="entry name" value="Metal-dependent hydrolases"/>
    <property type="match status" value="1"/>
</dbReference>
<gene>
    <name evidence="2" type="ORF">SAMN04487949_3743</name>
</gene>
<dbReference type="SUPFAM" id="SSF51556">
    <property type="entry name" value="Metallo-dependent hydrolases"/>
    <property type="match status" value="1"/>
</dbReference>
<sequence>MLDNGALVVDSVSHCFNHTPENHKHDNAQRWDDETFELGEKLLPDSHVPSEEVFYRDHQPEELARLLFLESQIDYTVYHSLPLDDYFHDGYVSREKGFEFRDNNPNRVGMYADINPLEDDAVDQVEHFVKERDVDGIKLYPARYQNGQDLSLQLNERSVQPILDKADELDVDTVAIHKFIPFAKAPTKYFRIDDVEEAANKYPDLNFEVIHVGFSFLEETIWAMASNDNVYANLENSVCLVNTRPRKFAKIMGELLYWVGSDRVLFASGATALHPQPPIEGLWNMEMPEDLKAQYDYPDITEQDKRNILGENALELLGKDPDQVRKDIKNDRWAKAREELDQYPAEPWSTYEVPAPQT</sequence>
<proteinExistence type="predicted"/>
<dbReference type="AlphaFoldDB" id="A0A1G9ZS91"/>
<organism evidence="2 3">
    <name type="scientific">Halogranum gelatinilyticum</name>
    <dbReference type="NCBI Taxonomy" id="660521"/>
    <lineage>
        <taxon>Archaea</taxon>
        <taxon>Methanobacteriati</taxon>
        <taxon>Methanobacteriota</taxon>
        <taxon>Stenosarchaea group</taxon>
        <taxon>Halobacteria</taxon>
        <taxon>Halobacteriales</taxon>
        <taxon>Haloferacaceae</taxon>
    </lineage>
</organism>